<dbReference type="Proteomes" id="UP000014730">
    <property type="component" value="Segment"/>
</dbReference>
<sequence length="61" mass="7240">MKNSEYAFMITKSGGVIGRYDSSRLEALPYYLRLYAMISKSFRYKYIDVKPFEIEVNEELD</sequence>
<organism evidence="1 2">
    <name type="scientific">Cellulophaga phage phi19:1</name>
    <dbReference type="NCBI Taxonomy" id="1327970"/>
    <lineage>
        <taxon>Viruses</taxon>
        <taxon>Duplodnaviria</taxon>
        <taxon>Heunggongvirae</taxon>
        <taxon>Uroviricota</taxon>
        <taxon>Caudoviricetes</taxon>
        <taxon>Assiduviridae</taxon>
        <taxon>Cellubavirus</taxon>
        <taxon>Cellubavirus phi19una</taxon>
    </lineage>
</organism>
<protein>
    <submittedName>
        <fullName evidence="1">Uncharacterized protein</fullName>
    </submittedName>
</protein>
<accession>R9ZVZ9</accession>
<dbReference type="KEGG" id="vg:16880917"/>
<proteinExistence type="predicted"/>
<keyword evidence="2" id="KW-1185">Reference proteome</keyword>
<name>R9ZVZ9_9CAUD</name>
<dbReference type="RefSeq" id="YP_008241772.1">
    <property type="nucleotide sequence ID" value="NC_021799.1"/>
</dbReference>
<reference evidence="1 2" key="1">
    <citation type="journal article" date="2013" name="Proc. Natl. Acad. Sci. U.S.A.">
        <title>Twelve previously unknown phage genera are ubiquitous in global oceans.</title>
        <authorList>
            <person name="Holmfeldt K."/>
            <person name="Solonenko N."/>
            <person name="Shah M."/>
            <person name="Corrier K."/>
            <person name="Riemann L."/>
            <person name="Verberkmoes N.C."/>
            <person name="Sullivan M.B."/>
        </authorList>
    </citation>
    <scope>NUCLEOTIDE SEQUENCE [LARGE SCALE GENOMIC DNA]</scope>
    <source>
        <strain evidence="1">Phi19:1</strain>
    </source>
</reference>
<gene>
    <name evidence="1" type="ORF">Phi19:1_gp079</name>
</gene>
<evidence type="ECO:0000313" key="1">
    <source>
        <dbReference type="EMBL" id="AGO47369.1"/>
    </source>
</evidence>
<dbReference type="EMBL" id="KC821607">
    <property type="protein sequence ID" value="AGO47369.1"/>
    <property type="molecule type" value="Genomic_DNA"/>
</dbReference>
<evidence type="ECO:0000313" key="2">
    <source>
        <dbReference type="Proteomes" id="UP000014730"/>
    </source>
</evidence>
<dbReference type="GeneID" id="16880917"/>
<reference evidence="2" key="2">
    <citation type="submission" date="2013-03" db="EMBL/GenBank/DDBJ databases">
        <title>The Cellulophaga phages: a novel, diverse, and globally ubiquitous model system.</title>
        <authorList>
            <person name="Holmfeldt K."/>
            <person name="Solonenko N."/>
            <person name="Shah M."/>
            <person name="Corrier K."/>
            <person name="Riemann L."/>
            <person name="VerBerkmoes N.C."/>
            <person name="Sullivan M.B."/>
        </authorList>
    </citation>
    <scope>NUCLEOTIDE SEQUENCE [LARGE SCALE GENOMIC DNA]</scope>
</reference>